<evidence type="ECO:0000256" key="1">
    <source>
        <dbReference type="ARBA" id="ARBA00022722"/>
    </source>
</evidence>
<name>A0ABP5LGW2_9ACTN</name>
<proteinExistence type="inferred from homology"/>
<keyword evidence="5" id="KW-0234">DNA repair</keyword>
<dbReference type="SUPFAM" id="SSF52980">
    <property type="entry name" value="Restriction endonuclease-like"/>
    <property type="match status" value="1"/>
</dbReference>
<keyword evidence="1" id="KW-0540">Nuclease</keyword>
<dbReference type="InterPro" id="IPR004603">
    <property type="entry name" value="DNA_mismatch_endonuc_vsr"/>
</dbReference>
<feature type="compositionally biased region" description="Polar residues" evidence="7">
    <location>
        <begin position="1"/>
        <end position="18"/>
    </location>
</feature>
<comment type="similarity">
    <text evidence="6">Belongs to the Vsr family.</text>
</comment>
<comment type="caution">
    <text evidence="8">The sequence shown here is derived from an EMBL/GenBank/DDBJ whole genome shotgun (WGS) entry which is preliminary data.</text>
</comment>
<reference evidence="9" key="1">
    <citation type="journal article" date="2019" name="Int. J. Syst. Evol. Microbiol.">
        <title>The Global Catalogue of Microorganisms (GCM) 10K type strain sequencing project: providing services to taxonomists for standard genome sequencing and annotation.</title>
        <authorList>
            <consortium name="The Broad Institute Genomics Platform"/>
            <consortium name="The Broad Institute Genome Sequencing Center for Infectious Disease"/>
            <person name="Wu L."/>
            <person name="Ma J."/>
        </authorList>
    </citation>
    <scope>NUCLEOTIDE SEQUENCE [LARGE SCALE GENOMIC DNA]</scope>
    <source>
        <strain evidence="9">JCM 16022</strain>
    </source>
</reference>
<dbReference type="RefSeq" id="WP_344152020.1">
    <property type="nucleotide sequence ID" value="NZ_BAAAQR010000006.1"/>
</dbReference>
<evidence type="ECO:0000256" key="4">
    <source>
        <dbReference type="ARBA" id="ARBA00022801"/>
    </source>
</evidence>
<accession>A0ABP5LGW2</accession>
<gene>
    <name evidence="8" type="ORF">GCM10009844_23800</name>
</gene>
<keyword evidence="3" id="KW-0227">DNA damage</keyword>
<sequence>MPVEPSRTSPGGQLSAKMSTLARRDTSPELALRRELHARGLRFRVQLKVPGNNRRTIDVAFTRARLAVYLDGCFWHGCPDHGRRPHTNGEWWAWKIARNQERDRSTDRQLQEAGWHVLRFWEHEEPSAAADAVFGRYRELISTPE</sequence>
<protein>
    <submittedName>
        <fullName evidence="8">Very short patch repair endonuclease</fullName>
    </submittedName>
</protein>
<organism evidence="8 9">
    <name type="scientific">Nocardioides koreensis</name>
    <dbReference type="NCBI Taxonomy" id="433651"/>
    <lineage>
        <taxon>Bacteria</taxon>
        <taxon>Bacillati</taxon>
        <taxon>Actinomycetota</taxon>
        <taxon>Actinomycetes</taxon>
        <taxon>Propionibacteriales</taxon>
        <taxon>Nocardioidaceae</taxon>
        <taxon>Nocardioides</taxon>
    </lineage>
</organism>
<evidence type="ECO:0000313" key="9">
    <source>
        <dbReference type="Proteomes" id="UP001501771"/>
    </source>
</evidence>
<evidence type="ECO:0000313" key="8">
    <source>
        <dbReference type="EMBL" id="GAA2147018.1"/>
    </source>
</evidence>
<keyword evidence="2 8" id="KW-0255">Endonuclease</keyword>
<dbReference type="EMBL" id="BAAAQR010000006">
    <property type="protein sequence ID" value="GAA2147018.1"/>
    <property type="molecule type" value="Genomic_DNA"/>
</dbReference>
<dbReference type="GO" id="GO:0004519">
    <property type="term" value="F:endonuclease activity"/>
    <property type="evidence" value="ECO:0007669"/>
    <property type="project" value="UniProtKB-KW"/>
</dbReference>
<dbReference type="InterPro" id="IPR011335">
    <property type="entry name" value="Restrct_endonuc-II-like"/>
</dbReference>
<dbReference type="Gene3D" id="3.40.960.10">
    <property type="entry name" value="VSR Endonuclease"/>
    <property type="match status" value="1"/>
</dbReference>
<evidence type="ECO:0000256" key="6">
    <source>
        <dbReference type="ARBA" id="ARBA00029466"/>
    </source>
</evidence>
<dbReference type="Proteomes" id="UP001501771">
    <property type="component" value="Unassembled WGS sequence"/>
</dbReference>
<dbReference type="Pfam" id="PF03852">
    <property type="entry name" value="Vsr"/>
    <property type="match status" value="1"/>
</dbReference>
<evidence type="ECO:0000256" key="7">
    <source>
        <dbReference type="SAM" id="MobiDB-lite"/>
    </source>
</evidence>
<evidence type="ECO:0000256" key="2">
    <source>
        <dbReference type="ARBA" id="ARBA00022759"/>
    </source>
</evidence>
<keyword evidence="4" id="KW-0378">Hydrolase</keyword>
<keyword evidence="9" id="KW-1185">Reference proteome</keyword>
<dbReference type="CDD" id="cd00221">
    <property type="entry name" value="Vsr"/>
    <property type="match status" value="1"/>
</dbReference>
<evidence type="ECO:0000256" key="5">
    <source>
        <dbReference type="ARBA" id="ARBA00023204"/>
    </source>
</evidence>
<evidence type="ECO:0000256" key="3">
    <source>
        <dbReference type="ARBA" id="ARBA00022763"/>
    </source>
</evidence>
<dbReference type="NCBIfam" id="TIGR00632">
    <property type="entry name" value="vsr"/>
    <property type="match status" value="1"/>
</dbReference>
<feature type="region of interest" description="Disordered" evidence="7">
    <location>
        <begin position="1"/>
        <end position="22"/>
    </location>
</feature>